<dbReference type="EnsemblPlants" id="AUR62024736-RA">
    <property type="protein sequence ID" value="AUR62024736-RA:cds"/>
    <property type="gene ID" value="AUR62024736"/>
</dbReference>
<keyword evidence="3 5" id="KW-0560">Oxidoreductase</keyword>
<dbReference type="RefSeq" id="XP_021768588.1">
    <property type="nucleotide sequence ID" value="XM_021912896.1"/>
</dbReference>
<evidence type="ECO:0000259" key="6">
    <source>
        <dbReference type="PROSITE" id="PS51471"/>
    </source>
</evidence>
<sequence length="370" mass="41982">MECNGNSKESVGLDVLNYDLESEFSEFISTKAGVKGLVDSGIVKVPRFFLSSADVNYLEHTSSNGIENQVPVINLKGYEGKRRRTIVNEVLQASKTWGVFQIFNHDVPSAVMKSMLESVCGFHEQSNELKKDYYSHDSTRKVRYYATVQPARRTAFWKDTIACQFENMTEDFEALPLICREPMFDYVKHIVELKERLTKLLSEALGLECDHLELMECMEPRKVVGHYYPACPEPHLTLGTAEHTDPYFLTILLQGDIDGLQVLHQDQWIHVPPMEGALIVIIGDMLQLISNDLLRSAEHRVLANRKGPRLSAACFFYPNGRIKDRNHGPIEELLSDKNPALYKEITHAEYLKHHGVHGSCGSKALPHIKI</sequence>
<evidence type="ECO:0000313" key="7">
    <source>
        <dbReference type="EnsemblPlants" id="AUR62024736-RA:cds"/>
    </source>
</evidence>
<dbReference type="AlphaFoldDB" id="A0A803M7S1"/>
<dbReference type="OMA" id="PCAKDRI"/>
<feature type="domain" description="Fe2OG dioxygenase" evidence="6">
    <location>
        <begin position="219"/>
        <end position="318"/>
    </location>
</feature>
<dbReference type="GO" id="GO:0046872">
    <property type="term" value="F:metal ion binding"/>
    <property type="evidence" value="ECO:0007669"/>
    <property type="project" value="UniProtKB-KW"/>
</dbReference>
<name>A0A803M7S1_CHEQI</name>
<organism evidence="7 8">
    <name type="scientific">Chenopodium quinoa</name>
    <name type="common">Quinoa</name>
    <dbReference type="NCBI Taxonomy" id="63459"/>
    <lineage>
        <taxon>Eukaryota</taxon>
        <taxon>Viridiplantae</taxon>
        <taxon>Streptophyta</taxon>
        <taxon>Embryophyta</taxon>
        <taxon>Tracheophyta</taxon>
        <taxon>Spermatophyta</taxon>
        <taxon>Magnoliopsida</taxon>
        <taxon>eudicotyledons</taxon>
        <taxon>Gunneridae</taxon>
        <taxon>Pentapetalae</taxon>
        <taxon>Caryophyllales</taxon>
        <taxon>Chenopodiaceae</taxon>
        <taxon>Chenopodioideae</taxon>
        <taxon>Atripliceae</taxon>
        <taxon>Chenopodium</taxon>
    </lineage>
</organism>
<protein>
    <recommendedName>
        <fullName evidence="6">Fe2OG dioxygenase domain-containing protein</fullName>
    </recommendedName>
</protein>
<evidence type="ECO:0000256" key="1">
    <source>
        <dbReference type="ARBA" id="ARBA00008056"/>
    </source>
</evidence>
<dbReference type="InterPro" id="IPR044861">
    <property type="entry name" value="IPNS-like_FE2OG_OXY"/>
</dbReference>
<dbReference type="Proteomes" id="UP000596660">
    <property type="component" value="Unplaced"/>
</dbReference>
<dbReference type="GO" id="GO:0051213">
    <property type="term" value="F:dioxygenase activity"/>
    <property type="evidence" value="ECO:0007669"/>
    <property type="project" value="UniProtKB-ARBA"/>
</dbReference>
<dbReference type="SMR" id="A0A803M7S1"/>
<keyword evidence="2 5" id="KW-0479">Metal-binding</keyword>
<dbReference type="InterPro" id="IPR026992">
    <property type="entry name" value="DIOX_N"/>
</dbReference>
<dbReference type="InterPro" id="IPR027443">
    <property type="entry name" value="IPNS-like_sf"/>
</dbReference>
<dbReference type="KEGG" id="cqi:110732909"/>
<dbReference type="InterPro" id="IPR005123">
    <property type="entry name" value="Oxoglu/Fe-dep_dioxygenase_dom"/>
</dbReference>
<evidence type="ECO:0000256" key="5">
    <source>
        <dbReference type="RuleBase" id="RU003682"/>
    </source>
</evidence>
<proteinExistence type="inferred from homology"/>
<reference evidence="7" key="2">
    <citation type="submission" date="2021-03" db="UniProtKB">
        <authorList>
            <consortium name="EnsemblPlants"/>
        </authorList>
    </citation>
    <scope>IDENTIFICATION</scope>
</reference>
<evidence type="ECO:0000256" key="4">
    <source>
        <dbReference type="ARBA" id="ARBA00023004"/>
    </source>
</evidence>
<dbReference type="FunFam" id="2.60.120.330:FF:000005">
    <property type="entry name" value="1-aminocyclopropane-1-carboxylate oxidase homolog 1"/>
    <property type="match status" value="1"/>
</dbReference>
<dbReference type="OrthoDB" id="288590at2759"/>
<gene>
    <name evidence="7" type="primary">LOC110732909</name>
</gene>
<reference evidence="7" key="1">
    <citation type="journal article" date="2017" name="Nature">
        <title>The genome of Chenopodium quinoa.</title>
        <authorList>
            <person name="Jarvis D.E."/>
            <person name="Ho Y.S."/>
            <person name="Lightfoot D.J."/>
            <person name="Schmoeckel S.M."/>
            <person name="Li B."/>
            <person name="Borm T.J.A."/>
            <person name="Ohyanagi H."/>
            <person name="Mineta K."/>
            <person name="Michell C.T."/>
            <person name="Saber N."/>
            <person name="Kharbatia N.M."/>
            <person name="Rupper R.R."/>
            <person name="Sharp A.R."/>
            <person name="Dally N."/>
            <person name="Boughton B.A."/>
            <person name="Woo Y.H."/>
            <person name="Gao G."/>
            <person name="Schijlen E.G.W.M."/>
            <person name="Guo X."/>
            <person name="Momin A.A."/>
            <person name="Negrao S."/>
            <person name="Al-Babili S."/>
            <person name="Gehring C."/>
            <person name="Roessner U."/>
            <person name="Jung C."/>
            <person name="Murphy K."/>
            <person name="Arold S.T."/>
            <person name="Gojobori T."/>
            <person name="van der Linden C.G."/>
            <person name="van Loo E.N."/>
            <person name="Jellen E.N."/>
            <person name="Maughan P.J."/>
            <person name="Tester M."/>
        </authorList>
    </citation>
    <scope>NUCLEOTIDE SEQUENCE [LARGE SCALE GENOMIC DNA]</scope>
    <source>
        <strain evidence="7">cv. PI 614886</strain>
    </source>
</reference>
<dbReference type="PANTHER" id="PTHR10209">
    <property type="entry name" value="OXIDOREDUCTASE, 2OG-FE II OXYGENASE FAMILY PROTEIN"/>
    <property type="match status" value="1"/>
</dbReference>
<dbReference type="Gramene" id="AUR62024736-RA">
    <property type="protein sequence ID" value="AUR62024736-RA:cds"/>
    <property type="gene ID" value="AUR62024736"/>
</dbReference>
<keyword evidence="4 5" id="KW-0408">Iron</keyword>
<dbReference type="PANTHER" id="PTHR10209:SF714">
    <property type="entry name" value="1-AMINOCYCLOPROPANE-1-CARBOXYLATE OXIDASE HOMOLOG 11-RELATED"/>
    <property type="match status" value="1"/>
</dbReference>
<evidence type="ECO:0000256" key="2">
    <source>
        <dbReference type="ARBA" id="ARBA00022723"/>
    </source>
</evidence>
<comment type="similarity">
    <text evidence="1 5">Belongs to the iron/ascorbate-dependent oxidoreductase family.</text>
</comment>
<dbReference type="Pfam" id="PF03171">
    <property type="entry name" value="2OG-FeII_Oxy"/>
    <property type="match status" value="1"/>
</dbReference>
<dbReference type="SUPFAM" id="SSF51197">
    <property type="entry name" value="Clavaminate synthase-like"/>
    <property type="match status" value="1"/>
</dbReference>
<dbReference type="Gene3D" id="2.60.120.330">
    <property type="entry name" value="B-lactam Antibiotic, Isopenicillin N Synthase, Chain"/>
    <property type="match status" value="1"/>
</dbReference>
<dbReference type="PROSITE" id="PS51471">
    <property type="entry name" value="FE2OG_OXY"/>
    <property type="match status" value="1"/>
</dbReference>
<dbReference type="GeneID" id="110732909"/>
<keyword evidence="8" id="KW-1185">Reference proteome</keyword>
<evidence type="ECO:0000256" key="3">
    <source>
        <dbReference type="ARBA" id="ARBA00023002"/>
    </source>
</evidence>
<dbReference type="Pfam" id="PF14226">
    <property type="entry name" value="DIOX_N"/>
    <property type="match status" value="1"/>
</dbReference>
<evidence type="ECO:0000313" key="8">
    <source>
        <dbReference type="Proteomes" id="UP000596660"/>
    </source>
</evidence>
<accession>A0A803M7S1</accession>